<evidence type="ECO:0000313" key="13">
    <source>
        <dbReference type="EMBL" id="AZU95888.1"/>
    </source>
</evidence>
<keyword evidence="9" id="KW-0066">ATP synthesis</keyword>
<keyword evidence="13" id="KW-0934">Plastid</keyword>
<dbReference type="GO" id="GO:0045259">
    <property type="term" value="C:proton-transporting ATP synthase complex"/>
    <property type="evidence" value="ECO:0007669"/>
    <property type="project" value="UniProtKB-KW"/>
</dbReference>
<gene>
    <name evidence="13" type="primary">atpF</name>
</gene>
<keyword evidence="12" id="KW-0175">Coiled coil</keyword>
<dbReference type="GO" id="GO:0015986">
    <property type="term" value="P:proton motive force-driven ATP synthesis"/>
    <property type="evidence" value="ECO:0007669"/>
    <property type="project" value="InterPro"/>
</dbReference>
<dbReference type="CDD" id="cd06503">
    <property type="entry name" value="ATP-synt_Fo_b"/>
    <property type="match status" value="1"/>
</dbReference>
<evidence type="ECO:0000256" key="8">
    <source>
        <dbReference type="ARBA" id="ARBA00023136"/>
    </source>
</evidence>
<dbReference type="AlphaFoldDB" id="A0A3T0IB27"/>
<comment type="function">
    <text evidence="10">F(1)F(0) ATP synthase produces ATP from ADP in the presence of a proton or sodium gradient. F-type ATPases consist of two structural domains, F(1) containing the extramembraneous catalytic core and F(0) containing the membrane proton channel, linked together by a central stalk and a peripheral stalk. During catalysis, ATP synthesis in the catalytic domain of F(1) is coupled via a rotary mechanism of the central stalk subunits to proton translocation.</text>
</comment>
<organism evidence="13">
    <name type="scientific">Selaginella lepidophylla</name>
    <name type="common">Resurrection plant</name>
    <name type="synonym">Lycopodium lepidophyllum</name>
    <dbReference type="NCBI Taxonomy" id="59777"/>
    <lineage>
        <taxon>Eukaryota</taxon>
        <taxon>Viridiplantae</taxon>
        <taxon>Streptophyta</taxon>
        <taxon>Embryophyta</taxon>
        <taxon>Tracheophyta</taxon>
        <taxon>Lycopodiopsida</taxon>
        <taxon>Selaginellales</taxon>
        <taxon>Selaginellaceae</taxon>
        <taxon>Selaginella</taxon>
    </lineage>
</organism>
<evidence type="ECO:0000256" key="12">
    <source>
        <dbReference type="SAM" id="Coils"/>
    </source>
</evidence>
<evidence type="ECO:0000256" key="5">
    <source>
        <dbReference type="ARBA" id="ARBA00022781"/>
    </source>
</evidence>
<keyword evidence="8" id="KW-0472">Membrane</keyword>
<evidence type="ECO:0000256" key="3">
    <source>
        <dbReference type="ARBA" id="ARBA00022547"/>
    </source>
</evidence>
<dbReference type="EMBL" id="MK089531">
    <property type="protein sequence ID" value="AZU95888.1"/>
    <property type="molecule type" value="Genomic_DNA"/>
</dbReference>
<keyword evidence="6" id="KW-1133">Transmembrane helix</keyword>
<geneLocation type="plastid" evidence="13"/>
<dbReference type="PANTHER" id="PTHR34264">
    <property type="entry name" value="ATP SYNTHASE SUBUNIT B, CHLOROPLASTIC"/>
    <property type="match status" value="1"/>
</dbReference>
<dbReference type="PANTHER" id="PTHR34264:SF3">
    <property type="entry name" value="ATP SYNTHASE SUBUNIT B, CHLOROPLASTIC"/>
    <property type="match status" value="1"/>
</dbReference>
<reference evidence="13" key="1">
    <citation type="journal article" date="2018" name="New Phytol.">
        <title>Lycophyte plastid genomics: extreme variation in GC, gene and intron content and multiple inversions between a direct and inverted orientation of the rRNA repeat.</title>
        <authorList>
            <person name="Mower J.P."/>
            <person name="Ma P.F."/>
            <person name="Grewe F."/>
            <person name="Taylor A."/>
            <person name="Michael T.P."/>
            <person name="VanBuren R."/>
            <person name="Qiu Y.L."/>
        </authorList>
    </citation>
    <scope>NUCLEOTIDE SEQUENCE</scope>
</reference>
<evidence type="ECO:0000256" key="9">
    <source>
        <dbReference type="ARBA" id="ARBA00023310"/>
    </source>
</evidence>
<dbReference type="InterPro" id="IPR002146">
    <property type="entry name" value="ATP_synth_b/b'su_bac/chlpt"/>
</dbReference>
<proteinExistence type="inferred from homology"/>
<dbReference type="HAMAP" id="MF_01398">
    <property type="entry name" value="ATP_synth_b_bprime"/>
    <property type="match status" value="1"/>
</dbReference>
<feature type="coiled-coil region" evidence="12">
    <location>
        <begin position="62"/>
        <end position="96"/>
    </location>
</feature>
<evidence type="ECO:0000256" key="11">
    <source>
        <dbReference type="RuleBase" id="RU003848"/>
    </source>
</evidence>
<dbReference type="NCBIfam" id="NF005606">
    <property type="entry name" value="PRK07352.1"/>
    <property type="match status" value="1"/>
</dbReference>
<dbReference type="GeneID" id="39329492"/>
<evidence type="ECO:0000256" key="2">
    <source>
        <dbReference type="ARBA" id="ARBA00022448"/>
    </source>
</evidence>
<comment type="subcellular location">
    <subcellularLocation>
        <location evidence="1">Membrane</location>
        <topology evidence="1">Single-pass membrane protein</topology>
    </subcellularLocation>
</comment>
<evidence type="ECO:0000256" key="1">
    <source>
        <dbReference type="ARBA" id="ARBA00004167"/>
    </source>
</evidence>
<evidence type="ECO:0000256" key="10">
    <source>
        <dbReference type="ARBA" id="ARBA00025198"/>
    </source>
</evidence>
<evidence type="ECO:0000256" key="6">
    <source>
        <dbReference type="ARBA" id="ARBA00022989"/>
    </source>
</evidence>
<dbReference type="RefSeq" id="YP_009555771.1">
    <property type="nucleotide sequence ID" value="NC_040927.1"/>
</dbReference>
<keyword evidence="3 11" id="KW-0138">CF(0)</keyword>
<keyword evidence="5 11" id="KW-0375">Hydrogen ion transport</keyword>
<name>A0A3T0IB27_SELLP</name>
<comment type="similarity">
    <text evidence="11">Belongs to the ATPase B chain family.</text>
</comment>
<accession>A0A3T0IB27</accession>
<sequence length="181" mass="20440">MIDAIDFVITAYRPAAGFALNTNLLETNLINLGVVLALLAYLGRGVLSNSLGNRERTILSTIRDAEARYKEATDRLDQARTRLRRAKIRADEIRVNGISRMQGEKQDLVRPADGDSKRLEYPKNATICSEEQKATEQVRRQVSRLALDRALKALNTRLNDELQLRMIDHNIGLLKDVARND</sequence>
<dbReference type="Pfam" id="PF00430">
    <property type="entry name" value="ATP-synt_B"/>
    <property type="match status" value="1"/>
</dbReference>
<keyword evidence="2 11" id="KW-0813">Transport</keyword>
<dbReference type="GO" id="GO:0015078">
    <property type="term" value="F:proton transmembrane transporter activity"/>
    <property type="evidence" value="ECO:0007669"/>
    <property type="project" value="InterPro"/>
</dbReference>
<keyword evidence="4 11" id="KW-0812">Transmembrane</keyword>
<protein>
    <submittedName>
        <fullName evidence="13">ATP synthase CF0 subunit I</fullName>
    </submittedName>
</protein>
<keyword evidence="7 11" id="KW-0406">Ion transport</keyword>
<evidence type="ECO:0000256" key="7">
    <source>
        <dbReference type="ARBA" id="ARBA00023065"/>
    </source>
</evidence>
<evidence type="ECO:0000256" key="4">
    <source>
        <dbReference type="ARBA" id="ARBA00022692"/>
    </source>
</evidence>